<sequence>MEKIILITLLMLGINIYSQNLTINKIEKWDQNLEVVTELFDNLEFTINEISFKTKDSGLRYIIYKDKELTDMVTNTNYGIQYSYNNSVYLVNRSTSISFIKKNNGWLIQTNAFYYKNGSKPTRSINTSFVLFKNGKMKNISKDEYNKI</sequence>
<evidence type="ECO:0000313" key="2">
    <source>
        <dbReference type="Proteomes" id="UP000005938"/>
    </source>
</evidence>
<keyword evidence="2" id="KW-1185">Reference proteome</keyword>
<dbReference type="Proteomes" id="UP000005938">
    <property type="component" value="Unassembled WGS sequence"/>
</dbReference>
<proteinExistence type="predicted"/>
<dbReference type="RefSeq" id="WP_008240285.1">
    <property type="nucleotide sequence ID" value="NZ_AJJU01000019.1"/>
</dbReference>
<comment type="caution">
    <text evidence="1">The sequence shown here is derived from an EMBL/GenBank/DDBJ whole genome shotgun (WGS) entry which is preliminary data.</text>
</comment>
<reference evidence="1 2" key="1">
    <citation type="journal article" date="2012" name="J. Bacteriol.">
        <title>Genome Sequence of the Halotolerant Bacterium Imtechella halotolerans K1T.</title>
        <authorList>
            <person name="Kumar S."/>
            <person name="Vikram S."/>
            <person name="Subramanian S."/>
            <person name="Raghava G.P."/>
            <person name="Pinnaka A.K."/>
        </authorList>
    </citation>
    <scope>NUCLEOTIDE SEQUENCE [LARGE SCALE GENOMIC DNA]</scope>
    <source>
        <strain evidence="1 2">K1</strain>
    </source>
</reference>
<dbReference type="AlphaFoldDB" id="I0WB96"/>
<protein>
    <submittedName>
        <fullName evidence="1">Uncharacterized protein</fullName>
    </submittedName>
</protein>
<name>I0WB96_9FLAO</name>
<evidence type="ECO:0000313" key="1">
    <source>
        <dbReference type="EMBL" id="EID73662.1"/>
    </source>
</evidence>
<organism evidence="1 2">
    <name type="scientific">Imtechella halotolerans K1</name>
    <dbReference type="NCBI Taxonomy" id="946077"/>
    <lineage>
        <taxon>Bacteria</taxon>
        <taxon>Pseudomonadati</taxon>
        <taxon>Bacteroidota</taxon>
        <taxon>Flavobacteriia</taxon>
        <taxon>Flavobacteriales</taxon>
        <taxon>Flavobacteriaceae</taxon>
        <taxon>Imtechella</taxon>
    </lineage>
</organism>
<dbReference type="EMBL" id="AJJU01000019">
    <property type="protein sequence ID" value="EID73662.1"/>
    <property type="molecule type" value="Genomic_DNA"/>
</dbReference>
<accession>I0WB96</accession>
<gene>
    <name evidence="1" type="ORF">W5A_10477</name>
</gene>